<dbReference type="Proteomes" id="UP000622475">
    <property type="component" value="Unassembled WGS sequence"/>
</dbReference>
<name>A0A929KXB0_9SPHI</name>
<reference evidence="1" key="1">
    <citation type="submission" date="2020-10" db="EMBL/GenBank/DDBJ databases">
        <title>Mucilaginibacter mali sp. nov., isolated from rhizosphere soil of apple orchard.</title>
        <authorList>
            <person name="Lee J.-S."/>
            <person name="Kim H.S."/>
            <person name="Kim J.-S."/>
        </authorList>
    </citation>
    <scope>NUCLEOTIDE SEQUENCE</scope>
    <source>
        <strain evidence="1">KCTC 22746</strain>
    </source>
</reference>
<comment type="caution">
    <text evidence="1">The sequence shown here is derived from an EMBL/GenBank/DDBJ whole genome shotgun (WGS) entry which is preliminary data.</text>
</comment>
<gene>
    <name evidence="1" type="ORF">IRJ16_15820</name>
</gene>
<organism evidence="1 2">
    <name type="scientific">Mucilaginibacter myungsuensis</name>
    <dbReference type="NCBI Taxonomy" id="649104"/>
    <lineage>
        <taxon>Bacteria</taxon>
        <taxon>Pseudomonadati</taxon>
        <taxon>Bacteroidota</taxon>
        <taxon>Sphingobacteriia</taxon>
        <taxon>Sphingobacteriales</taxon>
        <taxon>Sphingobacteriaceae</taxon>
        <taxon>Mucilaginibacter</taxon>
    </lineage>
</organism>
<protein>
    <recommendedName>
        <fullName evidence="3">mRNA-degrading endonuclease RelE of RelBE toxin-antitoxin system</fullName>
    </recommendedName>
</protein>
<proteinExistence type="predicted"/>
<evidence type="ECO:0000313" key="1">
    <source>
        <dbReference type="EMBL" id="MBE9663356.1"/>
    </source>
</evidence>
<evidence type="ECO:0000313" key="2">
    <source>
        <dbReference type="Proteomes" id="UP000622475"/>
    </source>
</evidence>
<accession>A0A929KXB0</accession>
<dbReference type="AlphaFoldDB" id="A0A929KXB0"/>
<evidence type="ECO:0008006" key="3">
    <source>
        <dbReference type="Google" id="ProtNLM"/>
    </source>
</evidence>
<sequence>MNYKIEAAGDFSRNIKDLAKKYPSLKTDLQVLRDSLLLNPTQEDKIYKNTYKVRLAIASKSKGKSGGARVITHLVATVQEGVIYLLTIYDKSQREIISDDELSRLIKTIRP</sequence>
<dbReference type="EMBL" id="JADFFL010000006">
    <property type="protein sequence ID" value="MBE9663356.1"/>
    <property type="molecule type" value="Genomic_DNA"/>
</dbReference>
<keyword evidence="2" id="KW-1185">Reference proteome</keyword>
<dbReference type="RefSeq" id="WP_194112591.1">
    <property type="nucleotide sequence ID" value="NZ_JADFFL010000006.1"/>
</dbReference>